<evidence type="ECO:0000313" key="11">
    <source>
        <dbReference type="EMBL" id="QEL13383.1"/>
    </source>
</evidence>
<dbReference type="GO" id="GO:0016020">
    <property type="term" value="C:membrane"/>
    <property type="evidence" value="ECO:0007669"/>
    <property type="project" value="InterPro"/>
</dbReference>
<feature type="domain" description="Peptidase S26" evidence="10">
    <location>
        <begin position="526"/>
        <end position="574"/>
    </location>
</feature>
<feature type="domain" description="Peptidase S26" evidence="10">
    <location>
        <begin position="127"/>
        <end position="193"/>
    </location>
</feature>
<dbReference type="Proteomes" id="UP000324974">
    <property type="component" value="Chromosome"/>
</dbReference>
<evidence type="ECO:0000256" key="2">
    <source>
        <dbReference type="ARBA" id="ARBA00009370"/>
    </source>
</evidence>
<proteinExistence type="inferred from homology"/>
<dbReference type="PANTHER" id="PTHR43390">
    <property type="entry name" value="SIGNAL PEPTIDASE I"/>
    <property type="match status" value="1"/>
</dbReference>
<sequence>MAVPTNASSTANPPAPAKPPEKKHARDSIRESLETIVFVVVLVFLLKQFVVEAFVIPTGSMAETLYGYQKNIKCAECEFEFPLNSSREVEGDPNMNGARRAIHGYCCPNCRYKHVFKQNEPLPYNSSGDRVLVHKAQYHQFPPQRGDVVVFKYPAEPQRQLGAQNYIKRLWGLGGETLAMWRGDIYVCDTLTYPPDVDRDGQTPRPEELWKFEYTHAGTTETDAAVQRFEQSRAAGFADPGGFRLVRKNDAMLEAMKRSVWDNDHQSNYLANAGVPPRWKAETDDWTNDNASMPKAFTHTGAGLGWLRYRHLVVENFNALGGGPGKPVVKPKPVDNFLGYNGEVDDMNIGGFSSPEFVLERQDYKFWVGDLIAECQAKFTDPNAEVTLELSKGPNRFQARFAGGNVTLTRTGENGKELATKPTGITGGTHKLRFANVDCSLRVWVDGRKVDFGTAGEYDPGLPAKFEFDAADEKKEGWTVKNDVDAPASIGASNGVEVSKLKLWRDTFYINMQSGARGGAYDSLSNVTGTVYTYYVHPGHYMCFGDNSAQSSDGREWGTVPERLMLGKASFVFFPLDRIGFIK</sequence>
<dbReference type="Gene3D" id="2.10.109.10">
    <property type="entry name" value="Umud Fragment, subunit A"/>
    <property type="match status" value="2"/>
</dbReference>
<evidence type="ECO:0000256" key="8">
    <source>
        <dbReference type="SAM" id="MobiDB-lite"/>
    </source>
</evidence>
<dbReference type="CDD" id="cd06530">
    <property type="entry name" value="S26_SPase_I"/>
    <property type="match status" value="2"/>
</dbReference>
<dbReference type="GO" id="GO:0006465">
    <property type="term" value="P:signal peptide processing"/>
    <property type="evidence" value="ECO:0007669"/>
    <property type="project" value="InterPro"/>
</dbReference>
<keyword evidence="9" id="KW-0812">Transmembrane</keyword>
<dbReference type="EC" id="3.4.21.89" evidence="3"/>
<feature type="active site" evidence="7">
    <location>
        <position position="168"/>
    </location>
</feature>
<keyword evidence="5" id="KW-0378">Hydrolase</keyword>
<dbReference type="InterPro" id="IPR000223">
    <property type="entry name" value="Pept_S26A_signal_pept_1"/>
</dbReference>
<keyword evidence="12" id="KW-1185">Reference proteome</keyword>
<dbReference type="EMBL" id="CP042425">
    <property type="protein sequence ID" value="QEL13383.1"/>
    <property type="molecule type" value="Genomic_DNA"/>
</dbReference>
<reference evidence="12" key="1">
    <citation type="submission" date="2019-08" db="EMBL/GenBank/DDBJ databases">
        <title>Limnoglobus roseus gen. nov., sp. nov., a novel freshwater planctomycete with a giant genome from the family Gemmataceae.</title>
        <authorList>
            <person name="Kulichevskaya I.S."/>
            <person name="Naumoff D.G."/>
            <person name="Miroshnikov K."/>
            <person name="Ivanova A."/>
            <person name="Philippov D.A."/>
            <person name="Hakobyan A."/>
            <person name="Rijpstra I.C."/>
            <person name="Sinninghe Damste J.S."/>
            <person name="Liesack W."/>
            <person name="Dedysh S.N."/>
        </authorList>
    </citation>
    <scope>NUCLEOTIDE SEQUENCE [LARGE SCALE GENOMIC DNA]</scope>
    <source>
        <strain evidence="12">PX52</strain>
    </source>
</reference>
<evidence type="ECO:0000256" key="4">
    <source>
        <dbReference type="ARBA" id="ARBA00019232"/>
    </source>
</evidence>
<name>A0A5C1A4W8_9BACT</name>
<dbReference type="Pfam" id="PF10502">
    <property type="entry name" value="Peptidase_S26"/>
    <property type="match status" value="2"/>
</dbReference>
<dbReference type="PANTHER" id="PTHR43390:SF1">
    <property type="entry name" value="CHLOROPLAST PROCESSING PEPTIDASE"/>
    <property type="match status" value="1"/>
</dbReference>
<dbReference type="InterPro" id="IPR036286">
    <property type="entry name" value="LexA/Signal_pep-like_sf"/>
</dbReference>
<comment type="catalytic activity">
    <reaction evidence="1">
        <text>Cleavage of hydrophobic, N-terminal signal or leader sequences from secreted and periplasmic proteins.</text>
        <dbReference type="EC" id="3.4.21.89"/>
    </reaction>
</comment>
<gene>
    <name evidence="11" type="ORF">PX52LOC_00237</name>
</gene>
<feature type="compositionally biased region" description="Low complexity" evidence="8">
    <location>
        <begin position="1"/>
        <end position="12"/>
    </location>
</feature>
<dbReference type="PROSITE" id="PS00761">
    <property type="entry name" value="SPASE_I_3"/>
    <property type="match status" value="1"/>
</dbReference>
<protein>
    <recommendedName>
        <fullName evidence="4">Signal peptidase I</fullName>
        <ecNumber evidence="3">3.4.21.89</ecNumber>
    </recommendedName>
    <alternativeName>
        <fullName evidence="6">Leader peptidase I</fullName>
    </alternativeName>
</protein>
<evidence type="ECO:0000313" key="12">
    <source>
        <dbReference type="Proteomes" id="UP000324974"/>
    </source>
</evidence>
<evidence type="ECO:0000256" key="9">
    <source>
        <dbReference type="SAM" id="Phobius"/>
    </source>
</evidence>
<comment type="similarity">
    <text evidence="2">Belongs to the peptidase S26 family.</text>
</comment>
<dbReference type="GO" id="GO:0004252">
    <property type="term" value="F:serine-type endopeptidase activity"/>
    <property type="evidence" value="ECO:0007669"/>
    <property type="project" value="InterPro"/>
</dbReference>
<dbReference type="RefSeq" id="WP_149108361.1">
    <property type="nucleotide sequence ID" value="NZ_CP042425.1"/>
</dbReference>
<organism evidence="11 12">
    <name type="scientific">Limnoglobus roseus</name>
    <dbReference type="NCBI Taxonomy" id="2598579"/>
    <lineage>
        <taxon>Bacteria</taxon>
        <taxon>Pseudomonadati</taxon>
        <taxon>Planctomycetota</taxon>
        <taxon>Planctomycetia</taxon>
        <taxon>Gemmatales</taxon>
        <taxon>Gemmataceae</taxon>
        <taxon>Limnoglobus</taxon>
    </lineage>
</organism>
<evidence type="ECO:0000259" key="10">
    <source>
        <dbReference type="Pfam" id="PF10502"/>
    </source>
</evidence>
<feature type="active site" evidence="7">
    <location>
        <position position="60"/>
    </location>
</feature>
<evidence type="ECO:0000256" key="1">
    <source>
        <dbReference type="ARBA" id="ARBA00000677"/>
    </source>
</evidence>
<feature type="region of interest" description="Disordered" evidence="8">
    <location>
        <begin position="1"/>
        <end position="26"/>
    </location>
</feature>
<keyword evidence="9" id="KW-1133">Transmembrane helix</keyword>
<dbReference type="GO" id="GO:0009003">
    <property type="term" value="F:signal peptidase activity"/>
    <property type="evidence" value="ECO:0007669"/>
    <property type="project" value="UniProtKB-EC"/>
</dbReference>
<evidence type="ECO:0000256" key="3">
    <source>
        <dbReference type="ARBA" id="ARBA00013208"/>
    </source>
</evidence>
<evidence type="ECO:0000256" key="6">
    <source>
        <dbReference type="ARBA" id="ARBA00029906"/>
    </source>
</evidence>
<dbReference type="AlphaFoldDB" id="A0A5C1A4W8"/>
<dbReference type="OrthoDB" id="9802919at2"/>
<keyword evidence="9" id="KW-0472">Membrane</keyword>
<dbReference type="InterPro" id="IPR019533">
    <property type="entry name" value="Peptidase_S26"/>
</dbReference>
<evidence type="ECO:0000256" key="7">
    <source>
        <dbReference type="PIRSR" id="PIRSR600223-1"/>
    </source>
</evidence>
<accession>A0A5C1A4W8</accession>
<evidence type="ECO:0000256" key="5">
    <source>
        <dbReference type="ARBA" id="ARBA00022801"/>
    </source>
</evidence>
<dbReference type="InterPro" id="IPR019758">
    <property type="entry name" value="Pept_S26A_signal_pept_1_CS"/>
</dbReference>
<dbReference type="SUPFAM" id="SSF51306">
    <property type="entry name" value="LexA/Signal peptidase"/>
    <property type="match status" value="2"/>
</dbReference>
<dbReference type="KEGG" id="lrs:PX52LOC_00237"/>
<feature type="transmembrane region" description="Helical" evidence="9">
    <location>
        <begin position="32"/>
        <end position="51"/>
    </location>
</feature>